<sequence>MSPKDAANLMALDRLAGAVQMKGDAGDEHWRWSVYRAVFERAELREQLLDAALEEEDPALSVGVAFEMLEREPGSAAATWVGVAPTNDRDRVLARARDVATLRDHQTSDARASAEEVGRWSDWLQRRAAESTSSIAVQEALESDGRTRRIRGGAKNRLQASQRPSR</sequence>
<feature type="region of interest" description="Disordered" evidence="1">
    <location>
        <begin position="138"/>
        <end position="166"/>
    </location>
</feature>
<gene>
    <name evidence="2" type="ORF">EUA98_19190</name>
</gene>
<evidence type="ECO:0000256" key="1">
    <source>
        <dbReference type="SAM" id="MobiDB-lite"/>
    </source>
</evidence>
<accession>A0A4Q5N046</accession>
<dbReference type="Proteomes" id="UP000293764">
    <property type="component" value="Unassembled WGS sequence"/>
</dbReference>
<proteinExistence type="predicted"/>
<dbReference type="AlphaFoldDB" id="A0A4Q5N046"/>
<protein>
    <submittedName>
        <fullName evidence="2">Uncharacterized protein</fullName>
    </submittedName>
</protein>
<organism evidence="2 3">
    <name type="scientific">Pengzhenrongella frigida</name>
    <dbReference type="NCBI Taxonomy" id="1259133"/>
    <lineage>
        <taxon>Bacteria</taxon>
        <taxon>Bacillati</taxon>
        <taxon>Actinomycetota</taxon>
        <taxon>Actinomycetes</taxon>
        <taxon>Micrococcales</taxon>
        <taxon>Pengzhenrongella</taxon>
    </lineage>
</organism>
<evidence type="ECO:0000313" key="3">
    <source>
        <dbReference type="Proteomes" id="UP000293764"/>
    </source>
</evidence>
<dbReference type="EMBL" id="SDWW01000087">
    <property type="protein sequence ID" value="RYV49361.1"/>
    <property type="molecule type" value="Genomic_DNA"/>
</dbReference>
<evidence type="ECO:0000313" key="2">
    <source>
        <dbReference type="EMBL" id="RYV49361.1"/>
    </source>
</evidence>
<keyword evidence="3" id="KW-1185">Reference proteome</keyword>
<comment type="caution">
    <text evidence="2">The sequence shown here is derived from an EMBL/GenBank/DDBJ whole genome shotgun (WGS) entry which is preliminary data.</text>
</comment>
<dbReference type="RefSeq" id="WP_165372923.1">
    <property type="nucleotide sequence ID" value="NZ_SDWW01000087.1"/>
</dbReference>
<reference evidence="2 3" key="1">
    <citation type="submission" date="2019-01" db="EMBL/GenBank/DDBJ databases">
        <title>Novel species of Cellulomonas.</title>
        <authorList>
            <person name="Liu Q."/>
            <person name="Xin Y.-H."/>
        </authorList>
    </citation>
    <scope>NUCLEOTIDE SEQUENCE [LARGE SCALE GENOMIC DNA]</scope>
    <source>
        <strain evidence="2 3">HLT2-17</strain>
    </source>
</reference>
<name>A0A4Q5N046_9MICO</name>